<dbReference type="RefSeq" id="WP_039560780.1">
    <property type="nucleotide sequence ID" value="NZ_FTMC01000006.1"/>
</dbReference>
<keyword evidence="4 6" id="KW-1133">Transmembrane helix</keyword>
<evidence type="ECO:0000256" key="2">
    <source>
        <dbReference type="ARBA" id="ARBA00022519"/>
    </source>
</evidence>
<organism evidence="7 8">
    <name type="scientific">Pseudomonas flexibilis</name>
    <dbReference type="NCBI Taxonomy" id="706570"/>
    <lineage>
        <taxon>Bacteria</taxon>
        <taxon>Pseudomonadati</taxon>
        <taxon>Pseudomonadota</taxon>
        <taxon>Gammaproteobacteria</taxon>
        <taxon>Pseudomonadales</taxon>
        <taxon>Pseudomonadaceae</taxon>
        <taxon>Pseudomonas</taxon>
    </lineage>
</organism>
<dbReference type="GO" id="GO:0043165">
    <property type="term" value="P:Gram-negative-bacterium-type cell outer membrane assembly"/>
    <property type="evidence" value="ECO:0007669"/>
    <property type="project" value="UniProtKB-UniRule"/>
</dbReference>
<gene>
    <name evidence="6" type="primary">lptC</name>
    <name evidence="7" type="ORF">SAMN05421672_106129</name>
</gene>
<dbReference type="PANTHER" id="PTHR37481:SF1">
    <property type="entry name" value="LIPOPOLYSACCHARIDE EXPORT SYSTEM PROTEIN LPTC"/>
    <property type="match status" value="1"/>
</dbReference>
<dbReference type="GO" id="GO:0017089">
    <property type="term" value="F:glycolipid transfer activity"/>
    <property type="evidence" value="ECO:0007669"/>
    <property type="project" value="TreeGrafter"/>
</dbReference>
<dbReference type="Proteomes" id="UP000186079">
    <property type="component" value="Unassembled WGS sequence"/>
</dbReference>
<accession>A0A1N6SU02</accession>
<feature type="transmembrane region" description="Helical" evidence="6">
    <location>
        <begin position="7"/>
        <end position="26"/>
    </location>
</feature>
<dbReference type="PANTHER" id="PTHR37481">
    <property type="entry name" value="LIPOPOLYSACCHARIDE EXPORT SYSTEM PROTEIN LPTC"/>
    <property type="match status" value="1"/>
</dbReference>
<evidence type="ECO:0000256" key="4">
    <source>
        <dbReference type="ARBA" id="ARBA00022989"/>
    </source>
</evidence>
<evidence type="ECO:0000256" key="1">
    <source>
        <dbReference type="ARBA" id="ARBA00022475"/>
    </source>
</evidence>
<dbReference type="InterPro" id="IPR026265">
    <property type="entry name" value="LptC"/>
</dbReference>
<evidence type="ECO:0000313" key="7">
    <source>
        <dbReference type="EMBL" id="SIQ44472.1"/>
    </source>
</evidence>
<dbReference type="EMBL" id="FTMC01000006">
    <property type="protein sequence ID" value="SIQ44472.1"/>
    <property type="molecule type" value="Genomic_DNA"/>
</dbReference>
<keyword evidence="1 6" id="KW-1003">Cell membrane</keyword>
<comment type="subcellular location">
    <subcellularLocation>
        <location evidence="6">Cell inner membrane</location>
        <topology evidence="6">Single-pass membrane protein</topology>
    </subcellularLocation>
</comment>
<keyword evidence="3 6" id="KW-0812">Transmembrane</keyword>
<dbReference type="InterPro" id="IPR052363">
    <property type="entry name" value="LPS_export_LptC"/>
</dbReference>
<comment type="function">
    <text evidence="6">Involved in the assembly of lipopolysaccharide (LPS). Required for the translocation of LPS from the inner membrane to the outer membrane. Facilitates the transfer of LPS from the inner membrane to the periplasmic protein LptA. Could be a docking site for LptA.</text>
</comment>
<keyword evidence="5 6" id="KW-0472">Membrane</keyword>
<dbReference type="GO" id="GO:0015221">
    <property type="term" value="F:lipopolysaccharide transmembrane transporter activity"/>
    <property type="evidence" value="ECO:0007669"/>
    <property type="project" value="InterPro"/>
</dbReference>
<comment type="subunit">
    <text evidence="6">Component of the lipopolysaccharide transport and assembly complex. Interacts with LptA and the LptBFG transporter complex.</text>
</comment>
<dbReference type="Gene3D" id="2.60.450.10">
    <property type="entry name" value="Lipopolysaccharide (LPS) transport protein A like domain"/>
    <property type="match status" value="1"/>
</dbReference>
<evidence type="ECO:0000313" key="8">
    <source>
        <dbReference type="Proteomes" id="UP000186079"/>
    </source>
</evidence>
<evidence type="ECO:0000256" key="6">
    <source>
        <dbReference type="HAMAP-Rule" id="MF_01915"/>
    </source>
</evidence>
<sequence>MLGKLRTFLPLIIIALVFAAIGYWNISPERFLDQPQAEQPPPSVDFFVQNAYSRQYQADGSLRYELTSERLEHLRDSDTNLLYQPDLLIHRAGEQPWRVRSLRGEVATQGTQVELIDDVRIEQTIPPNRFTRLTTSRLTVFPEREYAETAQPVRIENPDGVTTATGMQAYVKEGRVLLLSNVRGQHDVR</sequence>
<protein>
    <recommendedName>
        <fullName evidence="6">Lipopolysaccharide export system protein LptC</fullName>
    </recommendedName>
</protein>
<keyword evidence="2 6" id="KW-0997">Cell inner membrane</keyword>
<comment type="similarity">
    <text evidence="6">Belongs to the LptC family.</text>
</comment>
<name>A0A1N6SU02_9PSED</name>
<dbReference type="HAMAP" id="MF_01915">
    <property type="entry name" value="LPS_assembly_LptC"/>
    <property type="match status" value="1"/>
</dbReference>
<dbReference type="NCBIfam" id="TIGR04409">
    <property type="entry name" value="LptC_YrbK"/>
    <property type="match status" value="1"/>
</dbReference>
<evidence type="ECO:0000256" key="3">
    <source>
        <dbReference type="ARBA" id="ARBA00022692"/>
    </source>
</evidence>
<dbReference type="AlphaFoldDB" id="A0A1N6SU02"/>
<evidence type="ECO:0000256" key="5">
    <source>
        <dbReference type="ARBA" id="ARBA00023136"/>
    </source>
</evidence>
<proteinExistence type="inferred from homology"/>
<dbReference type="GO" id="GO:0005886">
    <property type="term" value="C:plasma membrane"/>
    <property type="evidence" value="ECO:0007669"/>
    <property type="project" value="UniProtKB-SubCell"/>
</dbReference>
<dbReference type="GO" id="GO:0030288">
    <property type="term" value="C:outer membrane-bounded periplasmic space"/>
    <property type="evidence" value="ECO:0007669"/>
    <property type="project" value="TreeGrafter"/>
</dbReference>
<reference evidence="7 8" key="1">
    <citation type="submission" date="2017-01" db="EMBL/GenBank/DDBJ databases">
        <authorList>
            <person name="Mah S.A."/>
            <person name="Swanson W.J."/>
            <person name="Moy G.W."/>
            <person name="Vacquier V.D."/>
        </authorList>
    </citation>
    <scope>NUCLEOTIDE SEQUENCE [LARGE SCALE GENOMIC DNA]</scope>
    <source>
        <strain evidence="7 8">ATCC 29606</strain>
    </source>
</reference>
<dbReference type="InterPro" id="IPR010664">
    <property type="entry name" value="LipoPS_assembly_LptC-rel"/>
</dbReference>
<dbReference type="Pfam" id="PF06835">
    <property type="entry name" value="LptC"/>
    <property type="match status" value="1"/>
</dbReference>